<dbReference type="Proteomes" id="UP000693970">
    <property type="component" value="Unassembled WGS sequence"/>
</dbReference>
<evidence type="ECO:0000313" key="1">
    <source>
        <dbReference type="EMBL" id="KAG7347320.1"/>
    </source>
</evidence>
<name>A0A9K3PHF0_9STRA</name>
<reference evidence="1" key="1">
    <citation type="journal article" date="2021" name="Sci. Rep.">
        <title>Diploid genomic architecture of Nitzschia inconspicua, an elite biomass production diatom.</title>
        <authorList>
            <person name="Oliver A."/>
            <person name="Podell S."/>
            <person name="Pinowska A."/>
            <person name="Traller J.C."/>
            <person name="Smith S.R."/>
            <person name="McClure R."/>
            <person name="Beliaev A."/>
            <person name="Bohutskyi P."/>
            <person name="Hill E.A."/>
            <person name="Rabines A."/>
            <person name="Zheng H."/>
            <person name="Allen L.Z."/>
            <person name="Kuo A."/>
            <person name="Grigoriev I.V."/>
            <person name="Allen A.E."/>
            <person name="Hazlebeck D."/>
            <person name="Allen E.E."/>
        </authorList>
    </citation>
    <scope>NUCLEOTIDE SEQUENCE</scope>
    <source>
        <strain evidence="1">Hildebrandi</strain>
    </source>
</reference>
<dbReference type="AlphaFoldDB" id="A0A9K3PHF0"/>
<gene>
    <name evidence="1" type="ORF">IV203_016025</name>
</gene>
<evidence type="ECO:0000313" key="2">
    <source>
        <dbReference type="Proteomes" id="UP000693970"/>
    </source>
</evidence>
<keyword evidence="2" id="KW-1185">Reference proteome</keyword>
<dbReference type="EMBL" id="JAGRRH010000020">
    <property type="protein sequence ID" value="KAG7347320.1"/>
    <property type="molecule type" value="Genomic_DNA"/>
</dbReference>
<protein>
    <submittedName>
        <fullName evidence="1">Uncharacterized protein</fullName>
    </submittedName>
</protein>
<organism evidence="1 2">
    <name type="scientific">Nitzschia inconspicua</name>
    <dbReference type="NCBI Taxonomy" id="303405"/>
    <lineage>
        <taxon>Eukaryota</taxon>
        <taxon>Sar</taxon>
        <taxon>Stramenopiles</taxon>
        <taxon>Ochrophyta</taxon>
        <taxon>Bacillariophyta</taxon>
        <taxon>Bacillariophyceae</taxon>
        <taxon>Bacillariophycidae</taxon>
        <taxon>Bacillariales</taxon>
        <taxon>Bacillariaceae</taxon>
        <taxon>Nitzschia</taxon>
    </lineage>
</organism>
<proteinExistence type="predicted"/>
<comment type="caution">
    <text evidence="1">The sequence shown here is derived from an EMBL/GenBank/DDBJ whole genome shotgun (WGS) entry which is preliminary data.</text>
</comment>
<sequence>MTTLASRKDDEMVPFGIKTCWIQKTQDSPSNFPRILPKNTPLVSDEFFRHKRRRSFPSLGQFVCTEPQQHFLDTGRDTKMESIDHNPSHRNDPLTTIRICDCTYTNFLEHLSSLCDAVVLWTVEEIHFQNIRNENLSEEPTPDRPSRSLSAERSISSYIVALLKRTKPKRLILRDCDLQMSDLLNIMEVLRRNHSETLEHLDLRYNGFAPRVLQWLISIHLGSFRSLQEVYLRQGIRCIVQKSVRDAIVTGLENTRHHTLRCIDLFHWDRSVEHLLDINCVGRRVFQMHSFPFGLWPVLLERAMKRKDDSTSLPRQRALAREASAMYYMLRNTPELLQYCGRVD</sequence>
<dbReference type="OrthoDB" id="10615377at2759"/>
<accession>A0A9K3PHF0</accession>
<reference evidence="1" key="2">
    <citation type="submission" date="2021-04" db="EMBL/GenBank/DDBJ databases">
        <authorList>
            <person name="Podell S."/>
        </authorList>
    </citation>
    <scope>NUCLEOTIDE SEQUENCE</scope>
    <source>
        <strain evidence="1">Hildebrandi</strain>
    </source>
</reference>